<protein>
    <recommendedName>
        <fullName evidence="3">Co-chaperonin GroES</fullName>
    </recommendedName>
    <alternativeName>
        <fullName evidence="3">10 kDa chaperonin</fullName>
    </alternativeName>
    <alternativeName>
        <fullName evidence="3">Chaperonin-10</fullName>
        <shortName evidence="3">Cpn10</shortName>
    </alternativeName>
</protein>
<comment type="similarity">
    <text evidence="1 3 4">Belongs to the GroES chaperonin family.</text>
</comment>
<evidence type="ECO:0000256" key="2">
    <source>
        <dbReference type="ARBA" id="ARBA00023186"/>
    </source>
</evidence>
<dbReference type="GO" id="GO:0044183">
    <property type="term" value="F:protein folding chaperone"/>
    <property type="evidence" value="ECO:0007669"/>
    <property type="project" value="InterPro"/>
</dbReference>
<evidence type="ECO:0000256" key="1">
    <source>
        <dbReference type="ARBA" id="ARBA00006975"/>
    </source>
</evidence>
<dbReference type="OrthoDB" id="9806791at2"/>
<dbReference type="InterPro" id="IPR037124">
    <property type="entry name" value="Chaperonin_GroES_sf"/>
</dbReference>
<dbReference type="SUPFAM" id="SSF50129">
    <property type="entry name" value="GroES-like"/>
    <property type="match status" value="1"/>
</dbReference>
<dbReference type="NCBIfam" id="NF001529">
    <property type="entry name" value="PRK00364.1-5"/>
    <property type="match status" value="1"/>
</dbReference>
<dbReference type="Gene3D" id="2.30.33.40">
    <property type="entry name" value="GroES chaperonin"/>
    <property type="match status" value="1"/>
</dbReference>
<keyword evidence="3" id="KW-0963">Cytoplasm</keyword>
<dbReference type="PANTHER" id="PTHR10772:SF58">
    <property type="entry name" value="CO-CHAPERONIN GROES"/>
    <property type="match status" value="1"/>
</dbReference>
<evidence type="ECO:0000256" key="4">
    <source>
        <dbReference type="RuleBase" id="RU000535"/>
    </source>
</evidence>
<dbReference type="STRING" id="195105.CN97_06965"/>
<dbReference type="AlphaFoldDB" id="A0A086YCZ2"/>
<dbReference type="InterPro" id="IPR020818">
    <property type="entry name" value="Chaperonin_GroES"/>
</dbReference>
<dbReference type="GO" id="GO:0005737">
    <property type="term" value="C:cytoplasm"/>
    <property type="evidence" value="ECO:0007669"/>
    <property type="project" value="UniProtKB-SubCell"/>
</dbReference>
<dbReference type="NCBIfam" id="NF001534">
    <property type="entry name" value="PRK00364.2-5"/>
    <property type="match status" value="1"/>
</dbReference>
<dbReference type="GO" id="GO:0051087">
    <property type="term" value="F:protein-folding chaperone binding"/>
    <property type="evidence" value="ECO:0007669"/>
    <property type="project" value="TreeGrafter"/>
</dbReference>
<comment type="subcellular location">
    <subcellularLocation>
        <location evidence="3">Cytoplasm</location>
    </subcellularLocation>
</comment>
<dbReference type="Proteomes" id="UP000028826">
    <property type="component" value="Unassembled WGS sequence"/>
</dbReference>
<organism evidence="5 6">
    <name type="scientific">Haematobacter massiliensis</name>
    <dbReference type="NCBI Taxonomy" id="195105"/>
    <lineage>
        <taxon>Bacteria</taxon>
        <taxon>Pseudomonadati</taxon>
        <taxon>Pseudomonadota</taxon>
        <taxon>Alphaproteobacteria</taxon>
        <taxon>Rhodobacterales</taxon>
        <taxon>Paracoccaceae</taxon>
        <taxon>Haematobacter</taxon>
    </lineage>
</organism>
<dbReference type="Pfam" id="PF00166">
    <property type="entry name" value="Cpn10"/>
    <property type="match status" value="1"/>
</dbReference>
<dbReference type="GO" id="GO:0051082">
    <property type="term" value="F:unfolded protein binding"/>
    <property type="evidence" value="ECO:0007669"/>
    <property type="project" value="TreeGrafter"/>
</dbReference>
<dbReference type="PRINTS" id="PR00297">
    <property type="entry name" value="CHAPERONIN10"/>
</dbReference>
<evidence type="ECO:0000313" key="6">
    <source>
        <dbReference type="Proteomes" id="UP000028826"/>
    </source>
</evidence>
<dbReference type="PANTHER" id="PTHR10772">
    <property type="entry name" value="10 KDA HEAT SHOCK PROTEIN"/>
    <property type="match status" value="1"/>
</dbReference>
<dbReference type="NCBIfam" id="NF001527">
    <property type="entry name" value="PRK00364.1-2"/>
    <property type="match status" value="1"/>
</dbReference>
<dbReference type="GO" id="GO:0046872">
    <property type="term" value="F:metal ion binding"/>
    <property type="evidence" value="ECO:0007669"/>
    <property type="project" value="TreeGrafter"/>
</dbReference>
<dbReference type="NCBIfam" id="NF001531">
    <property type="entry name" value="PRK00364.2-2"/>
    <property type="match status" value="1"/>
</dbReference>
<sequence length="95" mass="10169">MAFKPLHDRVLVRRVEGDEKTKGGLIIPDTAKEKPAEGEIVAVGEGARKDSGELIAPSVKAGDRVLFGKWSGTEVTIDGKELLIMKESDILGIIA</sequence>
<dbReference type="EMBL" id="JGYG01000001">
    <property type="protein sequence ID" value="KFI32142.1"/>
    <property type="molecule type" value="Genomic_DNA"/>
</dbReference>
<keyword evidence="6" id="KW-1185">Reference proteome</keyword>
<dbReference type="SMART" id="SM00883">
    <property type="entry name" value="Cpn10"/>
    <property type="match status" value="1"/>
</dbReference>
<dbReference type="GO" id="GO:0005524">
    <property type="term" value="F:ATP binding"/>
    <property type="evidence" value="ECO:0007669"/>
    <property type="project" value="InterPro"/>
</dbReference>
<dbReference type="CDD" id="cd00320">
    <property type="entry name" value="cpn10"/>
    <property type="match status" value="1"/>
</dbReference>
<proteinExistence type="inferred from homology"/>
<evidence type="ECO:0000256" key="3">
    <source>
        <dbReference type="HAMAP-Rule" id="MF_00580"/>
    </source>
</evidence>
<keyword evidence="2 3" id="KW-0143">Chaperone</keyword>
<dbReference type="FunFam" id="2.30.33.40:FF:000001">
    <property type="entry name" value="10 kDa chaperonin"/>
    <property type="match status" value="1"/>
</dbReference>
<comment type="caution">
    <text evidence="5">The sequence shown here is derived from an EMBL/GenBank/DDBJ whole genome shotgun (WGS) entry which is preliminary data.</text>
</comment>
<dbReference type="RefSeq" id="WP_035706563.1">
    <property type="nucleotide sequence ID" value="NZ_CAMIFG010000165.1"/>
</dbReference>
<comment type="function">
    <text evidence="3 4">Together with the chaperonin GroEL, plays an essential role in assisting protein folding. The GroEL-GroES system forms a nano-cage that allows encapsulation of the non-native substrate proteins and provides a physical environment optimized to promote and accelerate protein folding. GroES binds to the apical surface of the GroEL ring, thereby capping the opening of the GroEL channel.</text>
</comment>
<gene>
    <name evidence="3" type="primary">groES</name>
    <name evidence="3" type="synonym">groS</name>
    <name evidence="5" type="ORF">CN97_06965</name>
</gene>
<dbReference type="HAMAP" id="MF_00580">
    <property type="entry name" value="CH10"/>
    <property type="match status" value="1"/>
</dbReference>
<comment type="subunit">
    <text evidence="3">Heptamer of 7 subunits arranged in a ring. Interacts with the chaperonin GroEL.</text>
</comment>
<reference evidence="5 6" key="1">
    <citation type="submission" date="2014-03" db="EMBL/GenBank/DDBJ databases">
        <title>Genome of Haematobacter massiliensis CCUG 47968.</title>
        <authorList>
            <person name="Wang D."/>
            <person name="Wang G."/>
        </authorList>
    </citation>
    <scope>NUCLEOTIDE SEQUENCE [LARGE SCALE GENOMIC DNA]</scope>
    <source>
        <strain evidence="5 6">CCUG 47968</strain>
    </source>
</reference>
<name>A0A086YCZ2_9RHOB</name>
<dbReference type="InterPro" id="IPR018369">
    <property type="entry name" value="Chaprnonin_Cpn10_CS"/>
</dbReference>
<dbReference type="eggNOG" id="COG0234">
    <property type="taxonomic scope" value="Bacteria"/>
</dbReference>
<dbReference type="PROSITE" id="PS00681">
    <property type="entry name" value="CHAPERONINS_CPN10"/>
    <property type="match status" value="1"/>
</dbReference>
<dbReference type="NCBIfam" id="NF001533">
    <property type="entry name" value="PRK00364.2-4"/>
    <property type="match status" value="1"/>
</dbReference>
<evidence type="ECO:0000313" key="5">
    <source>
        <dbReference type="EMBL" id="KFI32142.1"/>
    </source>
</evidence>
<accession>A0A086YCZ2</accession>
<dbReference type="InterPro" id="IPR011032">
    <property type="entry name" value="GroES-like_sf"/>
</dbReference>